<protein>
    <submittedName>
        <fullName evidence="1">Protein multipolar spindle 1 isoform X1</fullName>
    </submittedName>
</protein>
<dbReference type="PANTHER" id="PTHR35768:SF1">
    <property type="entry name" value="PROTEIN MULTIPOLAR SPINDLE 1"/>
    <property type="match status" value="1"/>
</dbReference>
<dbReference type="EMBL" id="BKCJ010292841">
    <property type="protein sequence ID" value="GEZ55167.1"/>
    <property type="molecule type" value="Genomic_DNA"/>
</dbReference>
<organism evidence="1">
    <name type="scientific">Tanacetum cinerariifolium</name>
    <name type="common">Dalmatian daisy</name>
    <name type="synonym">Chrysanthemum cinerariifolium</name>
    <dbReference type="NCBI Taxonomy" id="118510"/>
    <lineage>
        <taxon>Eukaryota</taxon>
        <taxon>Viridiplantae</taxon>
        <taxon>Streptophyta</taxon>
        <taxon>Embryophyta</taxon>
        <taxon>Tracheophyta</taxon>
        <taxon>Spermatophyta</taxon>
        <taxon>Magnoliopsida</taxon>
        <taxon>eudicotyledons</taxon>
        <taxon>Gunneridae</taxon>
        <taxon>Pentapetalae</taxon>
        <taxon>asterids</taxon>
        <taxon>campanulids</taxon>
        <taxon>Asterales</taxon>
        <taxon>Asteraceae</taxon>
        <taxon>Asteroideae</taxon>
        <taxon>Anthemideae</taxon>
        <taxon>Anthemidinae</taxon>
        <taxon>Tanacetum</taxon>
    </lineage>
</organism>
<evidence type="ECO:0000313" key="1">
    <source>
        <dbReference type="EMBL" id="GEZ55167.1"/>
    </source>
</evidence>
<name>A0A699IF24_TANCI</name>
<accession>A0A699IF24</accession>
<dbReference type="AlphaFoldDB" id="A0A699IF24"/>
<dbReference type="InterPro" id="IPR037500">
    <property type="entry name" value="Msp1"/>
</dbReference>
<dbReference type="PANTHER" id="PTHR35768">
    <property type="entry name" value="PROTEIN MULTIPOLAR SPINDLE 1"/>
    <property type="match status" value="1"/>
</dbReference>
<dbReference type="GO" id="GO:0042138">
    <property type="term" value="P:meiotic DNA double-strand break formation"/>
    <property type="evidence" value="ECO:0007669"/>
    <property type="project" value="InterPro"/>
</dbReference>
<comment type="caution">
    <text evidence="1">The sequence shown here is derived from an EMBL/GenBank/DDBJ whole genome shotgun (WGS) entry which is preliminary data.</text>
</comment>
<gene>
    <name evidence="1" type="ORF">Tci_527140</name>
</gene>
<dbReference type="GO" id="GO:0007059">
    <property type="term" value="P:chromosome segregation"/>
    <property type="evidence" value="ECO:0007669"/>
    <property type="project" value="TreeGrafter"/>
</dbReference>
<dbReference type="GO" id="GO:0000212">
    <property type="term" value="P:meiotic spindle organization"/>
    <property type="evidence" value="ECO:0007669"/>
    <property type="project" value="InterPro"/>
</dbReference>
<proteinExistence type="predicted"/>
<dbReference type="GO" id="GO:0007140">
    <property type="term" value="P:male meiotic nuclear division"/>
    <property type="evidence" value="ECO:0007669"/>
    <property type="project" value="TreeGrafter"/>
</dbReference>
<reference evidence="1" key="1">
    <citation type="journal article" date="2019" name="Sci. Rep.">
        <title>Draft genome of Tanacetum cinerariifolium, the natural source of mosquito coil.</title>
        <authorList>
            <person name="Yamashiro T."/>
            <person name="Shiraishi A."/>
            <person name="Satake H."/>
            <person name="Nakayama K."/>
        </authorList>
    </citation>
    <scope>NUCLEOTIDE SEQUENCE</scope>
</reference>
<sequence length="190" mass="22007">MKVQRDVDIYLRLLIVLVENNDKETEQLRASVDFPVDLCDTISNPDDVNFTNWSHQVVDFILDSIKNITSQEKFTDSVEGIIGSLSLLLVKTMCTTLQGDEAGQSLHFVIKESLVKTKQKGAILELKRRYLKNIIFCYYTPYPSIKIRRISPSSAQETRNDQFPIRRITFQPIHRMHSWSIQLIEFLVSD</sequence>